<gene>
    <name evidence="1" type="ORF">H261_17708</name>
</gene>
<organism evidence="1 2">
    <name type="scientific">Paramagnetospirillum caucaseum</name>
    <dbReference type="NCBI Taxonomy" id="1244869"/>
    <lineage>
        <taxon>Bacteria</taxon>
        <taxon>Pseudomonadati</taxon>
        <taxon>Pseudomonadota</taxon>
        <taxon>Alphaproteobacteria</taxon>
        <taxon>Rhodospirillales</taxon>
        <taxon>Magnetospirillaceae</taxon>
        <taxon>Paramagnetospirillum</taxon>
    </lineage>
</organism>
<dbReference type="AlphaFoldDB" id="M2ZMP6"/>
<evidence type="ECO:0000313" key="1">
    <source>
        <dbReference type="EMBL" id="EME68562.1"/>
    </source>
</evidence>
<dbReference type="EMBL" id="AONQ01000060">
    <property type="protein sequence ID" value="EME68562.1"/>
    <property type="molecule type" value="Genomic_DNA"/>
</dbReference>
<protein>
    <submittedName>
        <fullName evidence="1">Uncharacterized protein</fullName>
    </submittedName>
</protein>
<keyword evidence="2" id="KW-1185">Reference proteome</keyword>
<dbReference type="InterPro" id="IPR027417">
    <property type="entry name" value="P-loop_NTPase"/>
</dbReference>
<name>M2ZMP6_9PROT</name>
<dbReference type="SUPFAM" id="SSF52540">
    <property type="entry name" value="P-loop containing nucleoside triphosphate hydrolases"/>
    <property type="match status" value="1"/>
</dbReference>
<comment type="caution">
    <text evidence="1">The sequence shown here is derived from an EMBL/GenBank/DDBJ whole genome shotgun (WGS) entry which is preliminary data.</text>
</comment>
<dbReference type="PATRIC" id="fig|1244869.3.peg.3546"/>
<reference evidence="1 2" key="1">
    <citation type="journal article" date="2014" name="Genome Announc.">
        <title>Draft Genome Sequence of Magnetospirillum sp. Strain SO-1, a Freshwater Magnetotactic Bacterium Isolated from the Ol'khovka River, Russia.</title>
        <authorList>
            <person name="Grouzdev D.S."/>
            <person name="Dziuba M.V."/>
            <person name="Sukhacheva M.S."/>
            <person name="Mardanov A.V."/>
            <person name="Beletskiy A.V."/>
            <person name="Kuznetsov B.B."/>
            <person name="Skryabin K.G."/>
        </authorList>
    </citation>
    <scope>NUCLEOTIDE SEQUENCE [LARGE SCALE GENOMIC DNA]</scope>
    <source>
        <strain evidence="1 2">SO-1</strain>
    </source>
</reference>
<dbReference type="STRING" id="1244869.H261_17708"/>
<sequence length="871" mass="96879">MITLDRSLAARTVEGFIFGDIMEIKGKRILTVSSPASAGKTDAAVTYAVDMAAKGHKVIIAQPTKTCIDEWFAKAQERARSRRKKPVPVYRFDGSTCEDGQVITSIMGHLKCPGEEGQVLFLTQQALLRLPYLHRPEHWHVIVDEIPAPDVMFCKHLPHNHEIITSAISWQDFSADNVKVAATDIAKLRRLADGDDAVDAEFKAIARAILDPDYDVFAIRENIERTVAGDTENGKYPLYLFGVLKPSAFTKFASAIIMGAHFEESLLHHLWAVQGAVFEPHRQLTNSLRFQQHQNGHRVSIHYLAGDSWSKKLGGKKVTVDGTEISNTLLGLTKAAELVGGQQFIYQVNKDAEDDAKELFAQLPATALPHKPHGMNKFSEFHNVVVVASFLPTPMQCRFLSNFGITPDQIRDAICHQTVYQAVMRCSLRDLHCDVPVRVVVTDIGVAQWLADQFPGCTMVQAPGVQLAQKGKWQRKRVHADNSARVRAYRKRQDEQILEVELANILPEIQNGKIPPLRLANIYYSPIVTSKHDHLPLADTSASDFMDLSILERELFAGTLFQHIRDPDTTRHVLLKSMDDMIEWLRRCHGLTYQDKHSNILISPTLFNPTLGDKSRGRDNAVITWGIWLDVDKGDMPYTAFAKMFAGKIMVVYSTASSIDNTRYRVFMPTTGYMMAETYAAICKQIIKVVQSNGYCTPRQKKRGSAKPCHGIDPSKLSAENMMYLPCKPVDGSDGFFQVFDGDPINPTLWVQNNILPVDMPPPVLIALPDAVPMPEDHSHAAAYFEKLVAAIGDVVLGRNCGLYRASLHGFAMASAGLLDTWMVETRLEQAAFASGLEKREIGPTINSGRNNSKNQVGRYLGWAARGNAAA</sequence>
<dbReference type="Proteomes" id="UP000011744">
    <property type="component" value="Unassembled WGS sequence"/>
</dbReference>
<dbReference type="eggNOG" id="COG1061">
    <property type="taxonomic scope" value="Bacteria"/>
</dbReference>
<accession>M2ZMP6</accession>
<evidence type="ECO:0000313" key="2">
    <source>
        <dbReference type="Proteomes" id="UP000011744"/>
    </source>
</evidence>
<proteinExistence type="predicted"/>